<feature type="region of interest" description="Disordered" evidence="3">
    <location>
        <begin position="1"/>
        <end position="69"/>
    </location>
</feature>
<dbReference type="InterPro" id="IPR051219">
    <property type="entry name" value="Heterochromatin_chromo-domain"/>
</dbReference>
<dbReference type="InterPro" id="IPR017984">
    <property type="entry name" value="Chromo_dom_subgr"/>
</dbReference>
<dbReference type="Proteomes" id="UP000310200">
    <property type="component" value="Unassembled WGS sequence"/>
</dbReference>
<evidence type="ECO:0000313" key="6">
    <source>
        <dbReference type="Proteomes" id="UP000310200"/>
    </source>
</evidence>
<feature type="compositionally biased region" description="Polar residues" evidence="3">
    <location>
        <begin position="127"/>
        <end position="145"/>
    </location>
</feature>
<protein>
    <submittedName>
        <fullName evidence="5">Chromobox protein-like protein 5</fullName>
    </submittedName>
</protein>
<dbReference type="Gene3D" id="2.40.50.40">
    <property type="match status" value="2"/>
</dbReference>
<feature type="domain" description="Chromo" evidence="4">
    <location>
        <begin position="218"/>
        <end position="276"/>
    </location>
</feature>
<sequence>MQQSSSRTQREGIRDSSAYYSRERASEVKAGGARETPRKNAKGLKRKRRGGKVEEEQGGARGPSGEWCCRRSRKEIVVEGIVEAEGGLRAKVYRGGIMRRLGMKNKRRKSETASDSEAEENVGARASSDNGETQTGRNNNNAQKSTTKRRSSRGASLQKPVAQADDDAETADAVDAASAEPEERENGEKKQPPNKRRKKEDPRASTSARDKSGPEDEYEVARLINIRTIKGRRQFLVRWKGYGESADTWENEKDLNCPTLIEDFLMEEKDKEREMRSTKTVSAKTDKSKKSKSIPKKQTDNDEQNNKGDKETKEFEVEKIIEVRFKKNGTKEFLIRWKGFSTADDTWEPEKNLNCPELIARFMQKVEKAKTSEMRELRTNPAHTKRYTLSTRDHGRRLSKRNRDKQRATYHECDD</sequence>
<dbReference type="PANTHER" id="PTHR22812">
    <property type="entry name" value="CHROMOBOX PROTEIN"/>
    <property type="match status" value="1"/>
</dbReference>
<dbReference type="EMBL" id="QBLH01000537">
    <property type="protein sequence ID" value="TGZ54884.1"/>
    <property type="molecule type" value="Genomic_DNA"/>
</dbReference>
<dbReference type="InterPro" id="IPR000953">
    <property type="entry name" value="Chromo/chromo_shadow_dom"/>
</dbReference>
<feature type="domain" description="Chromo" evidence="4">
    <location>
        <begin position="315"/>
        <end position="374"/>
    </location>
</feature>
<feature type="compositionally biased region" description="Basic and acidic residues" evidence="3">
    <location>
        <begin position="268"/>
        <end position="277"/>
    </location>
</feature>
<dbReference type="SUPFAM" id="SSF54160">
    <property type="entry name" value="Chromo domain-like"/>
    <property type="match status" value="2"/>
</dbReference>
<name>A0A4V3SC00_9HYME</name>
<feature type="region of interest" description="Disordered" evidence="3">
    <location>
        <begin position="94"/>
        <end position="221"/>
    </location>
</feature>
<dbReference type="STRING" id="300112.A0A4V3SC00"/>
<comment type="caution">
    <text evidence="5">The sequence shown here is derived from an EMBL/GenBank/DDBJ whole genome shotgun (WGS) entry which is preliminary data.</text>
</comment>
<feature type="compositionally biased region" description="Basic residues" evidence="3">
    <location>
        <begin position="39"/>
        <end position="50"/>
    </location>
</feature>
<feature type="compositionally biased region" description="Basic and acidic residues" evidence="3">
    <location>
        <begin position="405"/>
        <end position="415"/>
    </location>
</feature>
<reference evidence="5 6" key="1">
    <citation type="journal article" date="2019" name="Philos. Trans. R. Soc. Lond., B, Biol. Sci.">
        <title>Ant behaviour and brain gene expression of defending hosts depend on the ecological success of the intruding social parasite.</title>
        <authorList>
            <person name="Kaur R."/>
            <person name="Stoldt M."/>
            <person name="Jongepier E."/>
            <person name="Feldmeyer B."/>
            <person name="Menzel F."/>
            <person name="Bornberg-Bauer E."/>
            <person name="Foitzik S."/>
        </authorList>
    </citation>
    <scope>NUCLEOTIDE SEQUENCE [LARGE SCALE GENOMIC DNA]</scope>
    <source>
        <tissue evidence="5">Whole body</tissue>
    </source>
</reference>
<evidence type="ECO:0000256" key="3">
    <source>
        <dbReference type="SAM" id="MobiDB-lite"/>
    </source>
</evidence>
<feature type="compositionally biased region" description="Basic residues" evidence="3">
    <location>
        <begin position="394"/>
        <end position="404"/>
    </location>
</feature>
<accession>A0A4V3SC00</accession>
<comment type="subcellular location">
    <subcellularLocation>
        <location evidence="1">Nucleus</location>
    </subcellularLocation>
</comment>
<dbReference type="CDD" id="cd00024">
    <property type="entry name" value="CD_CSD"/>
    <property type="match status" value="1"/>
</dbReference>
<dbReference type="GO" id="GO:0005694">
    <property type="term" value="C:chromosome"/>
    <property type="evidence" value="ECO:0007669"/>
    <property type="project" value="UniProtKB-ARBA"/>
</dbReference>
<feature type="compositionally biased region" description="Basic and acidic residues" evidence="3">
    <location>
        <begin position="199"/>
        <end position="214"/>
    </location>
</feature>
<keyword evidence="2" id="KW-0539">Nucleus</keyword>
<organism evidence="5 6">
    <name type="scientific">Temnothorax longispinosus</name>
    <dbReference type="NCBI Taxonomy" id="300112"/>
    <lineage>
        <taxon>Eukaryota</taxon>
        <taxon>Metazoa</taxon>
        <taxon>Ecdysozoa</taxon>
        <taxon>Arthropoda</taxon>
        <taxon>Hexapoda</taxon>
        <taxon>Insecta</taxon>
        <taxon>Pterygota</taxon>
        <taxon>Neoptera</taxon>
        <taxon>Endopterygota</taxon>
        <taxon>Hymenoptera</taxon>
        <taxon>Apocrita</taxon>
        <taxon>Aculeata</taxon>
        <taxon>Formicoidea</taxon>
        <taxon>Formicidae</taxon>
        <taxon>Myrmicinae</taxon>
        <taxon>Temnothorax</taxon>
    </lineage>
</organism>
<evidence type="ECO:0000256" key="2">
    <source>
        <dbReference type="ARBA" id="ARBA00023242"/>
    </source>
</evidence>
<proteinExistence type="predicted"/>
<feature type="region of interest" description="Disordered" evidence="3">
    <location>
        <begin position="371"/>
        <end position="415"/>
    </location>
</feature>
<evidence type="ECO:0000256" key="1">
    <source>
        <dbReference type="ARBA" id="ARBA00004123"/>
    </source>
</evidence>
<evidence type="ECO:0000259" key="4">
    <source>
        <dbReference type="PROSITE" id="PS50013"/>
    </source>
</evidence>
<dbReference type="Pfam" id="PF00385">
    <property type="entry name" value="Chromo"/>
    <property type="match status" value="2"/>
</dbReference>
<keyword evidence="6" id="KW-1185">Reference proteome</keyword>
<dbReference type="InterPro" id="IPR023779">
    <property type="entry name" value="Chromodomain_CS"/>
</dbReference>
<dbReference type="SMART" id="SM00298">
    <property type="entry name" value="CHROMO"/>
    <property type="match status" value="2"/>
</dbReference>
<dbReference type="InterPro" id="IPR023780">
    <property type="entry name" value="Chromo_domain"/>
</dbReference>
<dbReference type="PRINTS" id="PR00504">
    <property type="entry name" value="CHROMODOMAIN"/>
</dbReference>
<feature type="compositionally biased region" description="Basic and acidic residues" evidence="3">
    <location>
        <begin position="297"/>
        <end position="311"/>
    </location>
</feature>
<dbReference type="AlphaFoldDB" id="A0A4V3SC00"/>
<dbReference type="PROSITE" id="PS50013">
    <property type="entry name" value="CHROMO_2"/>
    <property type="match status" value="2"/>
</dbReference>
<evidence type="ECO:0000313" key="5">
    <source>
        <dbReference type="EMBL" id="TGZ54884.1"/>
    </source>
</evidence>
<dbReference type="PROSITE" id="PS00598">
    <property type="entry name" value="CHROMO_1"/>
    <property type="match status" value="1"/>
</dbReference>
<feature type="region of interest" description="Disordered" evidence="3">
    <location>
        <begin position="268"/>
        <end position="311"/>
    </location>
</feature>
<gene>
    <name evidence="5" type="ORF">DBV15_01927</name>
</gene>
<dbReference type="InterPro" id="IPR016197">
    <property type="entry name" value="Chromo-like_dom_sf"/>
</dbReference>
<dbReference type="GO" id="GO:0005634">
    <property type="term" value="C:nucleus"/>
    <property type="evidence" value="ECO:0007669"/>
    <property type="project" value="UniProtKB-SubCell"/>
</dbReference>